<feature type="region of interest" description="Disordered" evidence="2">
    <location>
        <begin position="815"/>
        <end position="849"/>
    </location>
</feature>
<comment type="caution">
    <text evidence="4">The sequence shown here is derived from an EMBL/GenBank/DDBJ whole genome shotgun (WGS) entry which is preliminary data.</text>
</comment>
<dbReference type="InterPro" id="IPR003672">
    <property type="entry name" value="CobN/Mg_chltase"/>
</dbReference>
<reference evidence="5" key="1">
    <citation type="journal article" date="2019" name="Int. J. Syst. Evol. Microbiol.">
        <title>The Global Catalogue of Microorganisms (GCM) 10K type strain sequencing project: providing services to taxonomists for standard genome sequencing and annotation.</title>
        <authorList>
            <consortium name="The Broad Institute Genomics Platform"/>
            <consortium name="The Broad Institute Genome Sequencing Center for Infectious Disease"/>
            <person name="Wu L."/>
            <person name="Ma J."/>
        </authorList>
    </citation>
    <scope>NUCLEOTIDE SEQUENCE [LARGE SCALE GENOMIC DNA]</scope>
    <source>
        <strain evidence="5">KCTC 23707</strain>
    </source>
</reference>
<dbReference type="GO" id="GO:0051116">
    <property type="term" value="F:cobaltochelatase activity"/>
    <property type="evidence" value="ECO:0007669"/>
    <property type="project" value="UniProtKB-EC"/>
</dbReference>
<dbReference type="PANTHER" id="PTHR44119:SF4">
    <property type="entry name" value="AEROBIC COBALTOCHELATASE SUBUNIT COBN"/>
    <property type="match status" value="1"/>
</dbReference>
<evidence type="ECO:0000313" key="4">
    <source>
        <dbReference type="EMBL" id="MFD1701879.1"/>
    </source>
</evidence>
<dbReference type="RefSeq" id="WP_378796684.1">
    <property type="nucleotide sequence ID" value="NZ_JBHUER010000001.1"/>
</dbReference>
<dbReference type="Proteomes" id="UP001597308">
    <property type="component" value="Unassembled WGS sequence"/>
</dbReference>
<organism evidence="4 5">
    <name type="scientific">Methylopila henanensis</name>
    <dbReference type="NCBI Taxonomy" id="873516"/>
    <lineage>
        <taxon>Bacteria</taxon>
        <taxon>Pseudomonadati</taxon>
        <taxon>Pseudomonadota</taxon>
        <taxon>Alphaproteobacteria</taxon>
        <taxon>Hyphomicrobiales</taxon>
        <taxon>Methylopilaceae</taxon>
        <taxon>Methylopila</taxon>
    </lineage>
</organism>
<evidence type="ECO:0000259" key="3">
    <source>
        <dbReference type="Pfam" id="PF02514"/>
    </source>
</evidence>
<evidence type="ECO:0000313" key="5">
    <source>
        <dbReference type="Proteomes" id="UP001597308"/>
    </source>
</evidence>
<name>A0ABW4K191_9HYPH</name>
<keyword evidence="4" id="KW-0436">Ligase</keyword>
<dbReference type="Pfam" id="PF02514">
    <property type="entry name" value="CobN-Mg_chel"/>
    <property type="match status" value="1"/>
</dbReference>
<dbReference type="NCBIfam" id="TIGR02257">
    <property type="entry name" value="cobalto_cobN"/>
    <property type="match status" value="1"/>
</dbReference>
<evidence type="ECO:0000256" key="2">
    <source>
        <dbReference type="SAM" id="MobiDB-lite"/>
    </source>
</evidence>
<dbReference type="PANTHER" id="PTHR44119">
    <property type="entry name" value="MAGNESIUM-CHELATASE SUBUNIT CHLH, CHLOROPLASTIC"/>
    <property type="match status" value="1"/>
</dbReference>
<feature type="domain" description="CobN/magnesium chelatase" evidence="3">
    <location>
        <begin position="139"/>
        <end position="1273"/>
    </location>
</feature>
<dbReference type="CDD" id="cd10150">
    <property type="entry name" value="CobN_like"/>
    <property type="match status" value="1"/>
</dbReference>
<protein>
    <recommendedName>
        <fullName evidence="1">Cobaltochelatase subunit CobN</fullName>
        <ecNumber evidence="1">6.6.1.2</ecNumber>
    </recommendedName>
</protein>
<gene>
    <name evidence="4" type="primary">cobN</name>
    <name evidence="4" type="ORF">ACFSCV_02570</name>
</gene>
<dbReference type="EMBL" id="JBHUER010000001">
    <property type="protein sequence ID" value="MFD1701879.1"/>
    <property type="molecule type" value="Genomic_DNA"/>
</dbReference>
<proteinExistence type="predicted"/>
<dbReference type="InterPro" id="IPR011953">
    <property type="entry name" value="Cobalto_CobN"/>
</dbReference>
<accession>A0ABW4K191</accession>
<keyword evidence="5" id="KW-1185">Reference proteome</keyword>
<sequence>MHLLKAQGQPIGDGTEAVDLDLSPADVVIVSAADTEIAGLARAHAALGGTGPTLRLASLLKLRHNMSVDLFLEKTIARSKLVVLRLLGGAAYWPYGVDETVRVAKRHGVKLAVMPGCHNADPELIARSTVPPAEAETLWRLLSEGGPDNLAAALQTCARWLDGAPADAAPIPTPPAGLYYPGLAAPDLDAVRACWPESADAAPIVFYRAQYQAGDVAAIDALVEALAARGLGPLPIFVSSLKEAAAAAFVRETFAAARPVVVLNATAFAVSKPGAAWAGSPLDSADTAVLQVALAGMDRPTWEASPRGLGARDLAMTVALPEIDGRIFTRAIGFKTAGRFDPATETEIVAFEAAEDRVAFVADLAANWAALRATPREKRKVALILANYPTGTARLANGVGLDTPESAAVLLGALRDAGYAADGAPDSGAAVVAEMTAALQASIAPDAASTSPGRGEVRDGDVELLPLAAYSRFLAALPAAAREKIIARWGAPEADPSFDAQAGGFRLAMRAYGNIMLGVQPSRGFDLDPKAAHHDPDLPPPHGHLAFYVWLRETFGVQAVVHVGKHGNLEWLPGKALALSAACGPEVALGPLPHVYPFIVNDPGEGAAAKRRASAVIVDHLTPPLARAEGTAGLREVETLVDEYAEAQGLDPRRAATLGKEILARAASLGLDRDCGFSIADDPDDALTKLDAFLCEVKELQVRNGLHVFGRSPVGAKRSELLAALVRAPRGPRPEDASLTRALAVDLGLDGFDPLSADLAARWDGPRPAALVEVSTDPWRTAGDTLERLELLALRLVEASAGIPPHAEGVRRVAPQQAASGGAAGVERRPDALPTRPGFAGPPSPVPGEGSRAVLQELATVVAPRVDVSGAAEIDGLLRALDGRFVAPGPSGAPTRARLDALPTGRNFFALDPRSAPTEAAWRLGRAAADTLCRRHYQDHGEWPKRLALSAWGTANMRTGGDDIAQALALLGVAPQWEAGSSRVVGLVPLTLAELKRPRVDVLFRISGFFRDAFPFQIDLIDEAVRLVGALPEDEESNPVAARLKAETDAGRAGHSVFGARPGAYGTGLAPLLDQGAWETREDLGRAYLAASGFAYAQGVEGAPDRAALEAMARDVDGVVQSQDAREFDLLDSDDVHEFAGGLSAAIEALRGSAPALYHLDSSRMATPVVRTLKDEIALVMRARATNPKWIAAMREHGHKGAAEMLATVTNLSGFAATTDTVGSHQFDALYDAYVADEATRGFIAEANPAALAAMARAFLDAERRGFWRPTRNSAHNHLLSLTTEPIP</sequence>
<dbReference type="EC" id="6.6.1.2" evidence="1"/>
<evidence type="ECO:0000256" key="1">
    <source>
        <dbReference type="NCBIfam" id="TIGR02257"/>
    </source>
</evidence>